<evidence type="ECO:0000313" key="2">
    <source>
        <dbReference type="EMBL" id="KPA76419.1"/>
    </source>
</evidence>
<protein>
    <submittedName>
        <fullName evidence="2">Outer arm dynein-like protein</fullName>
    </submittedName>
</protein>
<dbReference type="GO" id="GO:0007018">
    <property type="term" value="P:microtubule-based movement"/>
    <property type="evidence" value="ECO:0007669"/>
    <property type="project" value="TreeGrafter"/>
</dbReference>
<dbReference type="Gene3D" id="3.30.1140.40">
    <property type="entry name" value="Tctex-1"/>
    <property type="match status" value="1"/>
</dbReference>
<reference evidence="2 3" key="1">
    <citation type="submission" date="2015-07" db="EMBL/GenBank/DDBJ databases">
        <title>High-quality genome of monoxenous trypanosomatid Leptomonas pyrrhocoris.</title>
        <authorList>
            <person name="Flegontov P."/>
            <person name="Butenko A."/>
            <person name="Firsov S."/>
            <person name="Vlcek C."/>
            <person name="Logacheva M.D."/>
            <person name="Field M."/>
            <person name="Filatov D."/>
            <person name="Flegontova O."/>
            <person name="Gerasimov E."/>
            <person name="Jackson A.P."/>
            <person name="Kelly S."/>
            <person name="Opperdoes F."/>
            <person name="O'Reilly A."/>
            <person name="Votypka J."/>
            <person name="Yurchenko V."/>
            <person name="Lukes J."/>
        </authorList>
    </citation>
    <scope>NUCLEOTIDE SEQUENCE [LARGE SCALE GENOMIC DNA]</scope>
    <source>
        <strain evidence="2">H10</strain>
    </source>
</reference>
<dbReference type="RefSeq" id="XP_015654858.1">
    <property type="nucleotide sequence ID" value="XM_015806494.1"/>
</dbReference>
<dbReference type="InterPro" id="IPR038586">
    <property type="entry name" value="Tctex-1-like_sf"/>
</dbReference>
<keyword evidence="3" id="KW-1185">Reference proteome</keyword>
<name>A0A0M9FUV1_LEPPY</name>
<dbReference type="EMBL" id="LGTL01000020">
    <property type="protein sequence ID" value="KPA76419.1"/>
    <property type="molecule type" value="Genomic_DNA"/>
</dbReference>
<feature type="region of interest" description="Disordered" evidence="1">
    <location>
        <begin position="1"/>
        <end position="20"/>
    </location>
</feature>
<dbReference type="EMBL" id="LGTL01000020">
    <property type="protein sequence ID" value="KPA76416.1"/>
    <property type="molecule type" value="Genomic_DNA"/>
</dbReference>
<dbReference type="Proteomes" id="UP000037923">
    <property type="component" value="Unassembled WGS sequence"/>
</dbReference>
<comment type="caution">
    <text evidence="2">The sequence shown here is derived from an EMBL/GenBank/DDBJ whole genome shotgun (WGS) entry which is preliminary data.</text>
</comment>
<dbReference type="EMBL" id="LGTL01000020">
    <property type="protein sequence ID" value="KPA76417.1"/>
    <property type="molecule type" value="Genomic_DNA"/>
</dbReference>
<proteinExistence type="predicted"/>
<dbReference type="GeneID" id="26908032"/>
<evidence type="ECO:0000256" key="1">
    <source>
        <dbReference type="SAM" id="MobiDB-lite"/>
    </source>
</evidence>
<organism evidence="2 3">
    <name type="scientific">Leptomonas pyrrhocoris</name>
    <name type="common">Firebug parasite</name>
    <dbReference type="NCBI Taxonomy" id="157538"/>
    <lineage>
        <taxon>Eukaryota</taxon>
        <taxon>Discoba</taxon>
        <taxon>Euglenozoa</taxon>
        <taxon>Kinetoplastea</taxon>
        <taxon>Metakinetoplastina</taxon>
        <taxon>Trypanosomatida</taxon>
        <taxon>Trypanosomatidae</taxon>
        <taxon>Leishmaniinae</taxon>
        <taxon>Leptomonas</taxon>
    </lineage>
</organism>
<dbReference type="GO" id="GO:0005868">
    <property type="term" value="C:cytoplasmic dynein complex"/>
    <property type="evidence" value="ECO:0007669"/>
    <property type="project" value="TreeGrafter"/>
</dbReference>
<dbReference type="PANTHER" id="PTHR21255">
    <property type="entry name" value="T-COMPLEX-ASSOCIATED-TESTIS-EXPRESSED 1/ DYNEIN LIGHT CHAIN"/>
    <property type="match status" value="1"/>
</dbReference>
<dbReference type="EMBL" id="LGTL01000020">
    <property type="protein sequence ID" value="KPA76418.1"/>
    <property type="molecule type" value="Genomic_DNA"/>
</dbReference>
<dbReference type="GO" id="GO:0045505">
    <property type="term" value="F:dynein intermediate chain binding"/>
    <property type="evidence" value="ECO:0007669"/>
    <property type="project" value="TreeGrafter"/>
</dbReference>
<dbReference type="OrthoDB" id="10059120at2759"/>
<sequence length="120" mass="13548">MTMADYDTEDNLDQNSALSSDSIQEDVSNLLRNKLANEQWNPVKVDGWVEDVVTSVLKELAELKKPYKYIVTCVVMQRTGAALSTGFISLWDNTKDGMVHVPFESDSLHCLVTVYFLKND</sequence>
<dbReference type="AlphaFoldDB" id="A0A0M9FUV1"/>
<dbReference type="GO" id="GO:0005737">
    <property type="term" value="C:cytoplasm"/>
    <property type="evidence" value="ECO:0007669"/>
    <property type="project" value="TreeGrafter"/>
</dbReference>
<accession>A0A0M9FUV1</accession>
<dbReference type="InterPro" id="IPR005334">
    <property type="entry name" value="Tctex-1-like"/>
</dbReference>
<gene>
    <name evidence="2" type="ORF">ABB37_07747</name>
</gene>
<dbReference type="PANTHER" id="PTHR21255:SF41">
    <property type="entry name" value="LIGHT CHAIN, PUTATIVE-RELATED"/>
    <property type="match status" value="1"/>
</dbReference>
<dbReference type="CDD" id="cd21455">
    <property type="entry name" value="DLC-like_DYNLT1_DYNLT3"/>
    <property type="match status" value="1"/>
</dbReference>
<dbReference type="RefSeq" id="XP_015654855.1">
    <property type="nucleotide sequence ID" value="XM_015806491.1"/>
</dbReference>
<dbReference type="RefSeq" id="XP_015654856.1">
    <property type="nucleotide sequence ID" value="XM_015806492.1"/>
</dbReference>
<dbReference type="Pfam" id="PF03645">
    <property type="entry name" value="Tctex-1"/>
    <property type="match status" value="1"/>
</dbReference>
<feature type="compositionally biased region" description="Acidic residues" evidence="1">
    <location>
        <begin position="1"/>
        <end position="12"/>
    </location>
</feature>
<dbReference type="OMA" id="RINEWMS"/>
<dbReference type="RefSeq" id="XP_015654857.1">
    <property type="nucleotide sequence ID" value="XM_015806493.1"/>
</dbReference>
<evidence type="ECO:0000313" key="3">
    <source>
        <dbReference type="Proteomes" id="UP000037923"/>
    </source>
</evidence>
<dbReference type="VEuPathDB" id="TriTrypDB:LpyrH10_20_0700"/>